<gene>
    <name evidence="2" type="ORF">AF335_04540</name>
    <name evidence="1" type="ORF">FHS36_001199</name>
</gene>
<dbReference type="Proteomes" id="UP000235945">
    <property type="component" value="Unassembled WGS sequence"/>
</dbReference>
<evidence type="ECO:0000313" key="4">
    <source>
        <dbReference type="Proteomes" id="UP000528608"/>
    </source>
</evidence>
<reference evidence="1 4" key="3">
    <citation type="submission" date="2020-08" db="EMBL/GenBank/DDBJ databases">
        <title>Genomic Encyclopedia of Type Strains, Phase III (KMG-III): the genomes of soil and plant-associated and newly described type strains.</title>
        <authorList>
            <person name="Whitman W."/>
        </authorList>
    </citation>
    <scope>NUCLEOTIDE SEQUENCE [LARGE SCALE GENOMIC DNA]</scope>
    <source>
        <strain evidence="1 4">CECT 3259</strain>
    </source>
</reference>
<evidence type="ECO:0000313" key="3">
    <source>
        <dbReference type="Proteomes" id="UP000235945"/>
    </source>
</evidence>
<reference evidence="2" key="2">
    <citation type="submission" date="2015-07" db="EMBL/GenBank/DDBJ databases">
        <authorList>
            <person name="Noorani M."/>
        </authorList>
    </citation>
    <scope>NUCLEOTIDE SEQUENCE [LARGE SCALE GENOMIC DNA]</scope>
    <source>
        <strain evidence="2">ATCC 27428</strain>
    </source>
</reference>
<dbReference type="AlphaFoldDB" id="A0A2N8P3I7"/>
<dbReference type="RefSeq" id="WP_102916894.1">
    <property type="nucleotide sequence ID" value="NZ_JACHJF010000002.1"/>
</dbReference>
<evidence type="ECO:0000313" key="2">
    <source>
        <dbReference type="EMBL" id="PNE35579.1"/>
    </source>
</evidence>
<reference evidence="3" key="1">
    <citation type="submission" date="2015-07" db="EMBL/GenBank/DDBJ databases">
        <authorList>
            <person name="Graham D.E."/>
            <person name="Giannone R.J."/>
            <person name="Gulvik C.A."/>
            <person name="Hettich R.L."/>
            <person name="Klingeman D.M."/>
            <person name="Mahan K.M."/>
            <person name="Parry R.J."/>
            <person name="Spain J.C."/>
        </authorList>
    </citation>
    <scope>NUCLEOTIDE SEQUENCE [LARGE SCALE GENOMIC DNA]</scope>
    <source>
        <strain evidence="3">ATCC 27428</strain>
    </source>
</reference>
<sequence>MFEIRIICDPADTERVTTALNSAFHTSAVRHLPLRHTDMERLYVTADHQPPTVGNRPEPAPWITPEDAYAMAPEVGSEIGWTTEYLVRTGVLHPVSREFWLRKAAVLDRLALSDPDGARYGDADELAADAARRLIEIDRTGDGNHSGDPYWPEHPDTWTHPRGYLRQEYAAWLRAHHDL</sequence>
<protein>
    <submittedName>
        <fullName evidence="2">Uncharacterized protein</fullName>
    </submittedName>
</protein>
<dbReference type="EMBL" id="JACHJF010000002">
    <property type="protein sequence ID" value="MBB5117793.1"/>
    <property type="molecule type" value="Genomic_DNA"/>
</dbReference>
<name>A0A2N8P3I7_STREU</name>
<dbReference type="OrthoDB" id="4322784at2"/>
<organism evidence="2 3">
    <name type="scientific">Streptomyces eurocidicus</name>
    <name type="common">Streptoverticillium eurocidicus</name>
    <dbReference type="NCBI Taxonomy" id="66423"/>
    <lineage>
        <taxon>Bacteria</taxon>
        <taxon>Bacillati</taxon>
        <taxon>Actinomycetota</taxon>
        <taxon>Actinomycetes</taxon>
        <taxon>Kitasatosporales</taxon>
        <taxon>Streptomycetaceae</taxon>
        <taxon>Streptomyces</taxon>
    </lineage>
</organism>
<comment type="caution">
    <text evidence="2">The sequence shown here is derived from an EMBL/GenBank/DDBJ whole genome shotgun (WGS) entry which is preliminary data.</text>
</comment>
<evidence type="ECO:0000313" key="1">
    <source>
        <dbReference type="EMBL" id="MBB5117793.1"/>
    </source>
</evidence>
<dbReference type="EMBL" id="LGUI01000001">
    <property type="protein sequence ID" value="PNE35579.1"/>
    <property type="molecule type" value="Genomic_DNA"/>
</dbReference>
<proteinExistence type="predicted"/>
<keyword evidence="3" id="KW-1185">Reference proteome</keyword>
<accession>A0A2N8P3I7</accession>
<dbReference type="Proteomes" id="UP000528608">
    <property type="component" value="Unassembled WGS sequence"/>
</dbReference>